<evidence type="ECO:0000256" key="10">
    <source>
        <dbReference type="ARBA" id="ARBA00023136"/>
    </source>
</evidence>
<accession>A0A4D7ARK5</accession>
<dbReference type="SMART" id="SM00382">
    <property type="entry name" value="AAA"/>
    <property type="match status" value="1"/>
</dbReference>
<organism evidence="12 13">
    <name type="scientific">Phreatobacter stygius</name>
    <dbReference type="NCBI Taxonomy" id="1940610"/>
    <lineage>
        <taxon>Bacteria</taxon>
        <taxon>Pseudomonadati</taxon>
        <taxon>Pseudomonadota</taxon>
        <taxon>Alphaproteobacteria</taxon>
        <taxon>Hyphomicrobiales</taxon>
        <taxon>Phreatobacteraceae</taxon>
        <taxon>Phreatobacter</taxon>
    </lineage>
</organism>
<dbReference type="OrthoDB" id="9810077at2"/>
<dbReference type="InterPro" id="IPR003593">
    <property type="entry name" value="AAA+_ATPase"/>
</dbReference>
<keyword evidence="8" id="KW-0408">Iron</keyword>
<evidence type="ECO:0000256" key="4">
    <source>
        <dbReference type="ARBA" id="ARBA00022475"/>
    </source>
</evidence>
<keyword evidence="4" id="KW-1003">Cell membrane</keyword>
<dbReference type="EMBL" id="CP039690">
    <property type="protein sequence ID" value="QCI64014.1"/>
    <property type="molecule type" value="Genomic_DNA"/>
</dbReference>
<evidence type="ECO:0000256" key="5">
    <source>
        <dbReference type="ARBA" id="ARBA00022496"/>
    </source>
</evidence>
<dbReference type="FunFam" id="3.40.50.300:FF:000134">
    <property type="entry name" value="Iron-enterobactin ABC transporter ATP-binding protein"/>
    <property type="match status" value="1"/>
</dbReference>
<dbReference type="InterPro" id="IPR017871">
    <property type="entry name" value="ABC_transporter-like_CS"/>
</dbReference>
<dbReference type="PANTHER" id="PTHR42771:SF2">
    <property type="entry name" value="IRON(3+)-HYDROXAMATE IMPORT ATP-BINDING PROTEIN FHUC"/>
    <property type="match status" value="1"/>
</dbReference>
<gene>
    <name evidence="12" type="ORF">E8M01_07005</name>
</gene>
<sequence>MLKLVTRPAEPAPPQADAAPPFDLDGVSFTIPGRVLLEPLTMSLPARRVVGLIGHNGSGKSTLVKLLARQQPASAGTIRFEGKALEAWGDRAFARKVAYLPQQTPPAAGMLVRELVALGRYPWHGALGQFGQTDRDKVSEAMALTDVEGFADRLVDTLSGGERQRAWLAMLVAQDAEYLLLDEPISALDIAHQIEVLSLVQRLSRDRGLGVVVVLHDVNMAARFCDEIVALHSGKLVARGAPPAIMTPAELEAIYGVAMGVTPHPVSGLPISYVH</sequence>
<keyword evidence="6" id="KW-0547">Nucleotide-binding</keyword>
<protein>
    <submittedName>
        <fullName evidence="12">ATP-binding cassette domain-containing protein</fullName>
    </submittedName>
</protein>
<dbReference type="KEGG" id="pstg:E8M01_07005"/>
<reference evidence="12 13" key="1">
    <citation type="submission" date="2019-04" db="EMBL/GenBank/DDBJ databases">
        <title>Phreatobacter aquaticus sp. nov.</title>
        <authorList>
            <person name="Choi A."/>
        </authorList>
    </citation>
    <scope>NUCLEOTIDE SEQUENCE [LARGE SCALE GENOMIC DNA]</scope>
    <source>
        <strain evidence="12 13">KCTC 52518</strain>
    </source>
</reference>
<evidence type="ECO:0000256" key="9">
    <source>
        <dbReference type="ARBA" id="ARBA00023065"/>
    </source>
</evidence>
<dbReference type="GO" id="GO:0006826">
    <property type="term" value="P:iron ion transport"/>
    <property type="evidence" value="ECO:0007669"/>
    <property type="project" value="UniProtKB-KW"/>
</dbReference>
<keyword evidence="5" id="KW-0410">Iron transport</keyword>
<dbReference type="GO" id="GO:0005886">
    <property type="term" value="C:plasma membrane"/>
    <property type="evidence" value="ECO:0007669"/>
    <property type="project" value="UniProtKB-SubCell"/>
</dbReference>
<dbReference type="Pfam" id="PF00005">
    <property type="entry name" value="ABC_tran"/>
    <property type="match status" value="1"/>
</dbReference>
<dbReference type="AlphaFoldDB" id="A0A4D7ARK5"/>
<evidence type="ECO:0000256" key="1">
    <source>
        <dbReference type="ARBA" id="ARBA00004202"/>
    </source>
</evidence>
<keyword evidence="7 12" id="KW-0067">ATP-binding</keyword>
<keyword evidence="3" id="KW-0813">Transport</keyword>
<dbReference type="PANTHER" id="PTHR42771">
    <property type="entry name" value="IRON(3+)-HYDROXAMATE IMPORT ATP-BINDING PROTEIN FHUC"/>
    <property type="match status" value="1"/>
</dbReference>
<comment type="similarity">
    <text evidence="2">Belongs to the ABC transporter superfamily.</text>
</comment>
<comment type="subcellular location">
    <subcellularLocation>
        <location evidence="1">Cell membrane</location>
        <topology evidence="1">Peripheral membrane protein</topology>
    </subcellularLocation>
</comment>
<evidence type="ECO:0000313" key="12">
    <source>
        <dbReference type="EMBL" id="QCI64014.1"/>
    </source>
</evidence>
<evidence type="ECO:0000256" key="8">
    <source>
        <dbReference type="ARBA" id="ARBA00023004"/>
    </source>
</evidence>
<proteinExistence type="inferred from homology"/>
<dbReference type="InterPro" id="IPR051535">
    <property type="entry name" value="Siderophore_ABC-ATPase"/>
</dbReference>
<feature type="domain" description="ABC transporter" evidence="11">
    <location>
        <begin position="22"/>
        <end position="258"/>
    </location>
</feature>
<name>A0A4D7ARK5_9HYPH</name>
<keyword evidence="10" id="KW-0472">Membrane</keyword>
<dbReference type="GO" id="GO:0016887">
    <property type="term" value="F:ATP hydrolysis activity"/>
    <property type="evidence" value="ECO:0007669"/>
    <property type="project" value="InterPro"/>
</dbReference>
<dbReference type="Proteomes" id="UP000298781">
    <property type="component" value="Chromosome"/>
</dbReference>
<dbReference type="PROSITE" id="PS50893">
    <property type="entry name" value="ABC_TRANSPORTER_2"/>
    <property type="match status" value="1"/>
</dbReference>
<dbReference type="PROSITE" id="PS00211">
    <property type="entry name" value="ABC_TRANSPORTER_1"/>
    <property type="match status" value="1"/>
</dbReference>
<evidence type="ECO:0000259" key="11">
    <source>
        <dbReference type="PROSITE" id="PS50893"/>
    </source>
</evidence>
<dbReference type="CDD" id="cd03214">
    <property type="entry name" value="ABC_Iron-Siderophores_B12_Hemin"/>
    <property type="match status" value="1"/>
</dbReference>
<evidence type="ECO:0000256" key="3">
    <source>
        <dbReference type="ARBA" id="ARBA00022448"/>
    </source>
</evidence>
<dbReference type="InterPro" id="IPR027417">
    <property type="entry name" value="P-loop_NTPase"/>
</dbReference>
<evidence type="ECO:0000256" key="2">
    <source>
        <dbReference type="ARBA" id="ARBA00005417"/>
    </source>
</evidence>
<dbReference type="Gene3D" id="3.40.50.300">
    <property type="entry name" value="P-loop containing nucleotide triphosphate hydrolases"/>
    <property type="match status" value="1"/>
</dbReference>
<dbReference type="SUPFAM" id="SSF52540">
    <property type="entry name" value="P-loop containing nucleoside triphosphate hydrolases"/>
    <property type="match status" value="1"/>
</dbReference>
<evidence type="ECO:0000256" key="7">
    <source>
        <dbReference type="ARBA" id="ARBA00022840"/>
    </source>
</evidence>
<dbReference type="GO" id="GO:0005524">
    <property type="term" value="F:ATP binding"/>
    <property type="evidence" value="ECO:0007669"/>
    <property type="project" value="UniProtKB-KW"/>
</dbReference>
<dbReference type="InterPro" id="IPR003439">
    <property type="entry name" value="ABC_transporter-like_ATP-bd"/>
</dbReference>
<keyword evidence="13" id="KW-1185">Reference proteome</keyword>
<evidence type="ECO:0000313" key="13">
    <source>
        <dbReference type="Proteomes" id="UP000298781"/>
    </source>
</evidence>
<keyword evidence="9" id="KW-0406">Ion transport</keyword>
<dbReference type="RefSeq" id="WP_136959470.1">
    <property type="nucleotide sequence ID" value="NZ_CP039690.1"/>
</dbReference>
<evidence type="ECO:0000256" key="6">
    <source>
        <dbReference type="ARBA" id="ARBA00022741"/>
    </source>
</evidence>